<reference evidence="5 6" key="1">
    <citation type="submission" date="2016-10" db="EMBL/GenBank/DDBJ databases">
        <authorList>
            <person name="de Groot N.N."/>
        </authorList>
    </citation>
    <scope>NUCLEOTIDE SEQUENCE [LARGE SCALE GENOMIC DNA]</scope>
    <source>
        <strain evidence="5 6">DSM 19547</strain>
    </source>
</reference>
<evidence type="ECO:0000259" key="2">
    <source>
        <dbReference type="Pfam" id="PF13547"/>
    </source>
</evidence>
<gene>
    <name evidence="5" type="ORF">SAMN04488047_10769</name>
</gene>
<evidence type="ECO:0000259" key="3">
    <source>
        <dbReference type="Pfam" id="PF13550"/>
    </source>
</evidence>
<evidence type="ECO:0000313" key="6">
    <source>
        <dbReference type="Proteomes" id="UP000199356"/>
    </source>
</evidence>
<dbReference type="AlphaFoldDB" id="A0A1I5QRQ3"/>
<name>A0A1I5QRQ3_9RHOB</name>
<dbReference type="Proteomes" id="UP000199356">
    <property type="component" value="Unassembled WGS sequence"/>
</dbReference>
<evidence type="ECO:0000256" key="1">
    <source>
        <dbReference type="SAM" id="MobiDB-lite"/>
    </source>
</evidence>
<dbReference type="InterPro" id="IPR056490">
    <property type="entry name" value="Rcc01698_C"/>
</dbReference>
<dbReference type="STRING" id="441119.SAMN04488047_10769"/>
<evidence type="ECO:0000259" key="4">
    <source>
        <dbReference type="Pfam" id="PF23666"/>
    </source>
</evidence>
<feature type="region of interest" description="Disordered" evidence="1">
    <location>
        <begin position="651"/>
        <end position="672"/>
    </location>
</feature>
<dbReference type="EMBL" id="FOXA01000007">
    <property type="protein sequence ID" value="SFP48711.1"/>
    <property type="molecule type" value="Genomic_DNA"/>
</dbReference>
<keyword evidence="6" id="KW-1185">Reference proteome</keyword>
<dbReference type="Pfam" id="PF23666">
    <property type="entry name" value="Rcc01698_C"/>
    <property type="match status" value="1"/>
</dbReference>
<sequence>MATIVLSAAGAALGASVGGSVLGLSSVVIGRAAGATLGRVVDQSLMGAGSRVVETGKVDRFRLTGAGEGAAVPRLHGRMRLAGQVIWATRFLEHVESTGGSGKGAPSAPTVREHSYTVSLAVALCEGEIGRVGRIWADGQEIEREALTLRVYPGSEDQLPDPKIEAVEGAGMAPAYRGIAYVVIEDLDLSRFGNRVPQLSFEVSRTDADVAGAVQGVAMMPGTGEYALATTPVYVEEEAGVTRAVNVNTPLGGTDFAASVEALCGELPACGAVSLVVSWFGDDLRCGACRVQPKVERGAPDGSMPWTVSGIGRAEAGVVPVEDGRVVYGGTPCDRSVMEAIAALRDAGQAVTFYPFLLMEQMGGNGLADPWGGEEQPALPWRGRITCSVAPGREGSPDGTAAAEGEVAAFFGTAVPGEFSADEDGVSFAGTELSYRRFILHYAHLCAAAGGVDAFCVGSEMRSLTQVRGAGRSFPAVEELRRLAAEVKAILPGAKVGYAADWSEYFGYRPQDGSGDVYFHLDPLWADEAVDFVGIDNYMPLSDWRDGDDHADASWGAVYDLGYLKANVAGGEGYDWYYPSPEAREVQRRAPITDGAHGEPWVFRYKDIRSWWSRPHHERIGGVRSQTPTAWIPGSKPVWFTEFGCPAVDKGTNQPNKFLDPKSSETGLPRYSTGRRDDLMQMQYLRAVLGYWSDPANNPVSEIYGGPMVEMSRAHVWAWDARPHPFFPGNLDLWADGENWARGHWITGRATHRGLDSVVREVCGVPCETPALFGVVRGYAVDQVQDARAEVQPLMLAHGFDALEREGVLSFRSRDGRAAGALDPERLAVSGELEGDMELLRAPEAETAGRVRVAYVGEHDGFAARVAEAVFPGEDVLPVGQTELPMVLTGAEAKGIAERWLAEARVARDGARFAVPPSALGVGAGDVVELKGQSWRIDRVEQAGVQLVEAVRTEPGLFRPSDAVEEAVRVEPFVAPVPVLPVFLDLPLLTGDEVPHAPHVAAAARPWPGSVAIYESAQDEGYALDVLLPGAAVVGVTETPLMRAVPGVWDRGAALRVRLVAGALGAASQAQVLAGANGMAIGSGTDDDWEVFQFARAELVAPRTYDLSLRLRGQAGTDALVPEAWPAGSRVVLLDGRLKQLELMPAQRGLARHYRIGPAGRSYDDPVYRHEVRAFEGVGLRPYAPVHVRAAWSGGALKVAWVRRTRIEGDGWGPADVPLGEAVEAYLVRVVKDGAVVAEARVSAPEWVWEDPVAPPFAVEVAQISDRFGPGLFRRSNVDG</sequence>
<dbReference type="OrthoDB" id="8445115at2"/>
<dbReference type="CDD" id="cd19607">
    <property type="entry name" value="GTA_TIM-barrel-like"/>
    <property type="match status" value="1"/>
</dbReference>
<dbReference type="SUPFAM" id="SSF51445">
    <property type="entry name" value="(Trans)glycosidases"/>
    <property type="match status" value="1"/>
</dbReference>
<dbReference type="InterPro" id="IPR025195">
    <property type="entry name" value="GTA_TIM_dom"/>
</dbReference>
<accession>A0A1I5QRQ3</accession>
<feature type="domain" description="Tip attachment protein J" evidence="3">
    <location>
        <begin position="782"/>
        <end position="941"/>
    </location>
</feature>
<protein>
    <submittedName>
        <fullName evidence="5">Putative phage tail protein</fullName>
    </submittedName>
</protein>
<organism evidence="5 6">
    <name type="scientific">Tranquillimonas alkanivorans</name>
    <dbReference type="NCBI Taxonomy" id="441119"/>
    <lineage>
        <taxon>Bacteria</taxon>
        <taxon>Pseudomonadati</taxon>
        <taxon>Pseudomonadota</taxon>
        <taxon>Alphaproteobacteria</taxon>
        <taxon>Rhodobacterales</taxon>
        <taxon>Roseobacteraceae</taxon>
        <taxon>Tranquillimonas</taxon>
    </lineage>
</organism>
<feature type="domain" description="Rcc01698-like C-terminal" evidence="4">
    <location>
        <begin position="1032"/>
        <end position="1132"/>
    </location>
</feature>
<dbReference type="RefSeq" id="WP_093421310.1">
    <property type="nucleotide sequence ID" value="NZ_FOXA01000007.1"/>
</dbReference>
<dbReference type="Gene3D" id="3.20.20.80">
    <property type="entry name" value="Glycosidases"/>
    <property type="match status" value="1"/>
</dbReference>
<dbReference type="Pfam" id="PF13547">
    <property type="entry name" value="GTA_TIM"/>
    <property type="match status" value="1"/>
</dbReference>
<dbReference type="InterPro" id="IPR032876">
    <property type="entry name" value="J_dom"/>
</dbReference>
<dbReference type="InterPro" id="IPR017853">
    <property type="entry name" value="GH"/>
</dbReference>
<feature type="domain" description="GTA TIM-barrel-like" evidence="2">
    <location>
        <begin position="434"/>
        <end position="728"/>
    </location>
</feature>
<evidence type="ECO:0000313" key="5">
    <source>
        <dbReference type="EMBL" id="SFP48711.1"/>
    </source>
</evidence>
<dbReference type="Pfam" id="PF13550">
    <property type="entry name" value="Phage-tail_3"/>
    <property type="match status" value="1"/>
</dbReference>
<proteinExistence type="predicted"/>